<evidence type="ECO:0008006" key="3">
    <source>
        <dbReference type="Google" id="ProtNLM"/>
    </source>
</evidence>
<proteinExistence type="predicted"/>
<dbReference type="RefSeq" id="WP_305007940.1">
    <property type="nucleotide sequence ID" value="NZ_JAUQSY010000012.1"/>
</dbReference>
<dbReference type="EMBL" id="JAUQSY010000012">
    <property type="protein sequence ID" value="MDO7876571.1"/>
    <property type="molecule type" value="Genomic_DNA"/>
</dbReference>
<evidence type="ECO:0000313" key="1">
    <source>
        <dbReference type="EMBL" id="MDO7876571.1"/>
    </source>
</evidence>
<name>A0ABT9BE74_9BACT</name>
<gene>
    <name evidence="1" type="ORF">Q5H93_17635</name>
</gene>
<dbReference type="Proteomes" id="UP001176429">
    <property type="component" value="Unassembled WGS sequence"/>
</dbReference>
<organism evidence="1 2">
    <name type="scientific">Hymenobacter aranciens</name>
    <dbReference type="NCBI Taxonomy" id="3063996"/>
    <lineage>
        <taxon>Bacteria</taxon>
        <taxon>Pseudomonadati</taxon>
        <taxon>Bacteroidota</taxon>
        <taxon>Cytophagia</taxon>
        <taxon>Cytophagales</taxon>
        <taxon>Hymenobacteraceae</taxon>
        <taxon>Hymenobacter</taxon>
    </lineage>
</organism>
<comment type="caution">
    <text evidence="1">The sequence shown here is derived from an EMBL/GenBank/DDBJ whole genome shotgun (WGS) entry which is preliminary data.</text>
</comment>
<keyword evidence="2" id="KW-1185">Reference proteome</keyword>
<protein>
    <recommendedName>
        <fullName evidence="3">UDP-N-acetylglucosamine kinase</fullName>
    </recommendedName>
</protein>
<reference evidence="1" key="1">
    <citation type="submission" date="2023-07" db="EMBL/GenBank/DDBJ databases">
        <authorList>
            <person name="Kim M.K."/>
        </authorList>
    </citation>
    <scope>NUCLEOTIDE SEQUENCE</scope>
    <source>
        <strain evidence="1">ASUV-10-1</strain>
    </source>
</reference>
<sequence length="41" mass="4351">MTTLYLLAGCNGAGKTTAAYALLPGLLDCREFELLAPAPYF</sequence>
<evidence type="ECO:0000313" key="2">
    <source>
        <dbReference type="Proteomes" id="UP001176429"/>
    </source>
</evidence>
<accession>A0ABT9BE74</accession>